<dbReference type="InterPro" id="IPR038475">
    <property type="entry name" value="RecG_C_sf"/>
</dbReference>
<dbReference type="RefSeq" id="WP_146600639.1">
    <property type="nucleotide sequence ID" value="NZ_SJPY01000005.1"/>
</dbReference>
<accession>A0A5C6DY54</accession>
<dbReference type="Gene3D" id="3.30.565.60">
    <property type="match status" value="1"/>
</dbReference>
<dbReference type="PANTHER" id="PTHR30595">
    <property type="entry name" value="GLPR-RELATED TRANSCRIPTIONAL REPRESSOR"/>
    <property type="match status" value="1"/>
</dbReference>
<evidence type="ECO:0000313" key="2">
    <source>
        <dbReference type="EMBL" id="TWU39996.1"/>
    </source>
</evidence>
<dbReference type="InterPro" id="IPR038461">
    <property type="entry name" value="Schlafen_AlbA_2_dom_sf"/>
</dbReference>
<keyword evidence="3" id="KW-1185">Reference proteome</keyword>
<dbReference type="InterPro" id="IPR007421">
    <property type="entry name" value="Schlafen_AlbA_2_dom"/>
</dbReference>
<organism evidence="2 3">
    <name type="scientific">Novipirellula aureliae</name>
    <dbReference type="NCBI Taxonomy" id="2527966"/>
    <lineage>
        <taxon>Bacteria</taxon>
        <taxon>Pseudomonadati</taxon>
        <taxon>Planctomycetota</taxon>
        <taxon>Planctomycetia</taxon>
        <taxon>Pirellulales</taxon>
        <taxon>Pirellulaceae</taxon>
        <taxon>Novipirellula</taxon>
    </lineage>
</organism>
<feature type="domain" description="Schlafen AlbA-2" evidence="1">
    <location>
        <begin position="16"/>
        <end position="141"/>
    </location>
</feature>
<dbReference type="AlphaFoldDB" id="A0A5C6DY54"/>
<reference evidence="2 3" key="1">
    <citation type="submission" date="2019-02" db="EMBL/GenBank/DDBJ databases">
        <title>Deep-cultivation of Planctomycetes and their phenomic and genomic characterization uncovers novel biology.</title>
        <authorList>
            <person name="Wiegand S."/>
            <person name="Jogler M."/>
            <person name="Boedeker C."/>
            <person name="Pinto D."/>
            <person name="Vollmers J."/>
            <person name="Rivas-Marin E."/>
            <person name="Kohn T."/>
            <person name="Peeters S.H."/>
            <person name="Heuer A."/>
            <person name="Rast P."/>
            <person name="Oberbeckmann S."/>
            <person name="Bunk B."/>
            <person name="Jeske O."/>
            <person name="Meyerdierks A."/>
            <person name="Storesund J.E."/>
            <person name="Kallscheuer N."/>
            <person name="Luecker S."/>
            <person name="Lage O.M."/>
            <person name="Pohl T."/>
            <person name="Merkel B.J."/>
            <person name="Hornburger P."/>
            <person name="Mueller R.-W."/>
            <person name="Bruemmer F."/>
            <person name="Labrenz M."/>
            <person name="Spormann A.M."/>
            <person name="Op Den Camp H."/>
            <person name="Overmann J."/>
            <person name="Amann R."/>
            <person name="Jetten M.S.M."/>
            <person name="Mascher T."/>
            <person name="Medema M.H."/>
            <person name="Devos D.P."/>
            <person name="Kaster A.-K."/>
            <person name="Ovreas L."/>
            <person name="Rohde M."/>
            <person name="Galperin M.Y."/>
            <person name="Jogler C."/>
        </authorList>
    </citation>
    <scope>NUCLEOTIDE SEQUENCE [LARGE SCALE GENOMIC DNA]</scope>
    <source>
        <strain evidence="2 3">Q31b</strain>
    </source>
</reference>
<name>A0A5C6DY54_9BACT</name>
<dbReference type="Proteomes" id="UP000315471">
    <property type="component" value="Unassembled WGS sequence"/>
</dbReference>
<dbReference type="Pfam" id="PF13749">
    <property type="entry name" value="HATPase_c_4"/>
    <property type="match status" value="1"/>
</dbReference>
<evidence type="ECO:0000259" key="1">
    <source>
        <dbReference type="Pfam" id="PF04326"/>
    </source>
</evidence>
<evidence type="ECO:0000313" key="3">
    <source>
        <dbReference type="Proteomes" id="UP000315471"/>
    </source>
</evidence>
<dbReference type="Pfam" id="PF04326">
    <property type="entry name" value="SLFN_AlbA_2"/>
    <property type="match status" value="1"/>
</dbReference>
<proteinExistence type="predicted"/>
<dbReference type="PANTHER" id="PTHR30595:SF6">
    <property type="entry name" value="SCHLAFEN ALBA-2 DOMAIN-CONTAINING PROTEIN"/>
    <property type="match status" value="1"/>
</dbReference>
<gene>
    <name evidence="2" type="ORF">Q31b_33120</name>
</gene>
<dbReference type="EMBL" id="SJPY01000005">
    <property type="protein sequence ID" value="TWU39996.1"/>
    <property type="molecule type" value="Genomic_DNA"/>
</dbReference>
<sequence>MFESPRQLLQAIELGEDSRLELKEVQYSGAKWKAPKVDDLAAEIAAMANADGGVIVLGVDDVRKEILGIPELNLDDAETIVRDLLNDKLEPPLIASVRKVRLPDSQGIDRSIIRIDIPKSLFVHRCKGRYWVRVGSSKREISPDYLARLMQQRSQARLIRFDEQTVPGTSLSTLDQSLVERYRSALSDSHFATFANKLAMLRPDSEGIERATVTGILLGTPGPTEFLPNAFIQAVAYRGDFETAFLDLENYQRDAKDFIGSVDQQVRDAVAFVDNNMTISGSKDLGRSNLPQYDLTAVFEAIVNAVSHRDYSMHGSKIRLHLFADRLRLHVPGDLANSMDVEALPVRQATRNEAITSLLARTPVDITLRDFDSPRQFMMDRRGEGVNQILLRSENLSGQRPTYEMIGDGELLLTIFAANPNSDTEHVVSSTAAKVESEDAE</sequence>
<dbReference type="Gene3D" id="3.30.950.30">
    <property type="entry name" value="Schlafen, AAA domain"/>
    <property type="match status" value="1"/>
</dbReference>
<protein>
    <submittedName>
        <fullName evidence="2">Divergent AAA domain protein</fullName>
    </submittedName>
</protein>
<dbReference type="OrthoDB" id="258364at2"/>
<comment type="caution">
    <text evidence="2">The sequence shown here is derived from an EMBL/GenBank/DDBJ whole genome shotgun (WGS) entry which is preliminary data.</text>
</comment>